<evidence type="ECO:0000313" key="2">
    <source>
        <dbReference type="EMBL" id="SEW43647.1"/>
    </source>
</evidence>
<keyword evidence="1" id="KW-1133">Transmembrane helix</keyword>
<dbReference type="Proteomes" id="UP000199310">
    <property type="component" value="Unassembled WGS sequence"/>
</dbReference>
<feature type="transmembrane region" description="Helical" evidence="1">
    <location>
        <begin position="23"/>
        <end position="43"/>
    </location>
</feature>
<protein>
    <recommendedName>
        <fullName evidence="4">DUF4381 domain-containing protein</fullName>
    </recommendedName>
</protein>
<keyword evidence="1" id="KW-0812">Transmembrane</keyword>
<dbReference type="OrthoDB" id="978983at2"/>
<dbReference type="RefSeq" id="WP_089896431.1">
    <property type="nucleotide sequence ID" value="NZ_FOJG01000001.1"/>
</dbReference>
<dbReference type="Pfam" id="PF14316">
    <property type="entry name" value="DUF4381"/>
    <property type="match status" value="1"/>
</dbReference>
<sequence>MQAQQFGELIEPSPVPFSFNTPGWYVTGVLLLLALLWGVWRYMRYRRRNRYRQEALRWLGERMVVLHAQQEFMQQLYEADMLMKQIAMQLYGREKVAPLRGGEWIRFLNQQTRRRDDFSTDDGLLLTDTMYRKPHAVSAAETDRFISKTSNWIRFHKHAPGNRL</sequence>
<evidence type="ECO:0000256" key="1">
    <source>
        <dbReference type="SAM" id="Phobius"/>
    </source>
</evidence>
<dbReference type="STRING" id="29529.SAMN04488122_3244"/>
<dbReference type="InterPro" id="IPR025489">
    <property type="entry name" value="DUF4381"/>
</dbReference>
<dbReference type="AlphaFoldDB" id="A0A1I0RQT2"/>
<evidence type="ECO:0008006" key="4">
    <source>
        <dbReference type="Google" id="ProtNLM"/>
    </source>
</evidence>
<reference evidence="3" key="1">
    <citation type="submission" date="2016-10" db="EMBL/GenBank/DDBJ databases">
        <authorList>
            <person name="Varghese N."/>
            <person name="Submissions S."/>
        </authorList>
    </citation>
    <scope>NUCLEOTIDE SEQUENCE [LARGE SCALE GENOMIC DNA]</scope>
    <source>
        <strain evidence="3">DSM 3695</strain>
    </source>
</reference>
<evidence type="ECO:0000313" key="3">
    <source>
        <dbReference type="Proteomes" id="UP000199310"/>
    </source>
</evidence>
<proteinExistence type="predicted"/>
<name>A0A1I0RQT2_9BACT</name>
<organism evidence="2 3">
    <name type="scientific">Chitinophaga arvensicola</name>
    <dbReference type="NCBI Taxonomy" id="29529"/>
    <lineage>
        <taxon>Bacteria</taxon>
        <taxon>Pseudomonadati</taxon>
        <taxon>Bacteroidota</taxon>
        <taxon>Chitinophagia</taxon>
        <taxon>Chitinophagales</taxon>
        <taxon>Chitinophagaceae</taxon>
        <taxon>Chitinophaga</taxon>
    </lineage>
</organism>
<accession>A0A1I0RQT2</accession>
<gene>
    <name evidence="2" type="ORF">SAMN04488122_3244</name>
</gene>
<keyword evidence="3" id="KW-1185">Reference proteome</keyword>
<keyword evidence="1" id="KW-0472">Membrane</keyword>
<dbReference type="EMBL" id="FOJG01000001">
    <property type="protein sequence ID" value="SEW43647.1"/>
    <property type="molecule type" value="Genomic_DNA"/>
</dbReference>